<evidence type="ECO:0000259" key="1">
    <source>
        <dbReference type="PROSITE" id="PS51094"/>
    </source>
</evidence>
<dbReference type="PANTHER" id="PTHR47738">
    <property type="entry name" value="PTS SYSTEM FRUCTOSE-LIKE EIIA COMPONENT-RELATED"/>
    <property type="match status" value="1"/>
</dbReference>
<protein>
    <submittedName>
        <fullName evidence="2">PTS IIA-like nitrogen-regulatory protein PtsN</fullName>
    </submittedName>
</protein>
<organism evidence="2 3">
    <name type="scientific">Brevinema andersonii</name>
    <dbReference type="NCBI Taxonomy" id="34097"/>
    <lineage>
        <taxon>Bacteria</taxon>
        <taxon>Pseudomonadati</taxon>
        <taxon>Spirochaetota</taxon>
        <taxon>Spirochaetia</taxon>
        <taxon>Brevinematales</taxon>
        <taxon>Brevinemataceae</taxon>
        <taxon>Brevinema</taxon>
    </lineage>
</organism>
<dbReference type="PANTHER" id="PTHR47738:SF1">
    <property type="entry name" value="NITROGEN REGULATORY PROTEIN"/>
    <property type="match status" value="1"/>
</dbReference>
<dbReference type="SUPFAM" id="SSF55804">
    <property type="entry name" value="Phoshotransferase/anion transport protein"/>
    <property type="match status" value="1"/>
</dbReference>
<reference evidence="3" key="1">
    <citation type="submission" date="2016-10" db="EMBL/GenBank/DDBJ databases">
        <authorList>
            <person name="Varghese N."/>
            <person name="Submissions S."/>
        </authorList>
    </citation>
    <scope>NUCLEOTIDE SEQUENCE [LARGE SCALE GENOMIC DNA]</scope>
    <source>
        <strain evidence="3">ATCC 43811</strain>
    </source>
</reference>
<gene>
    <name evidence="2" type="ORF">SAMN02745150_00283</name>
</gene>
<dbReference type="Gene3D" id="3.40.930.10">
    <property type="entry name" value="Mannitol-specific EII, Chain A"/>
    <property type="match status" value="1"/>
</dbReference>
<dbReference type="EMBL" id="FOKY01000001">
    <property type="protein sequence ID" value="SFB69556.1"/>
    <property type="molecule type" value="Genomic_DNA"/>
</dbReference>
<dbReference type="InterPro" id="IPR002178">
    <property type="entry name" value="PTS_EIIA_type-2_dom"/>
</dbReference>
<accession>A0A1I1D5D4</accession>
<keyword evidence="3" id="KW-1185">Reference proteome</keyword>
<dbReference type="InterPro" id="IPR016152">
    <property type="entry name" value="PTrfase/Anion_transptr"/>
</dbReference>
<proteinExistence type="predicted"/>
<evidence type="ECO:0000313" key="2">
    <source>
        <dbReference type="EMBL" id="SFB69556.1"/>
    </source>
</evidence>
<name>A0A1I1D5D4_BREAD</name>
<dbReference type="AlphaFoldDB" id="A0A1I1D5D4"/>
<dbReference type="OrthoDB" id="95460at2"/>
<dbReference type="InterPro" id="IPR051541">
    <property type="entry name" value="PTS_SugarTrans_NitroReg"/>
</dbReference>
<dbReference type="STRING" id="34097.SAMN02745150_00283"/>
<dbReference type="PROSITE" id="PS00372">
    <property type="entry name" value="PTS_EIIA_TYPE_2_HIS"/>
    <property type="match status" value="1"/>
</dbReference>
<dbReference type="PROSITE" id="PS51094">
    <property type="entry name" value="PTS_EIIA_TYPE_2"/>
    <property type="match status" value="1"/>
</dbReference>
<sequence length="157" mass="17989">MMTLRALLGEKAFHVGLKANSKKDIIKEIAEFFAYVYHLEYNKIFKALWEREEKGSTGLGKELAVPHARVSGLDSMKLAVFYAPDGKDFDAYDQIPTKLFFAAVIDEDAHPQEQLDMLRIIVETCEKTDLMESLSKVHTRDELHDLVIRRITETQNS</sequence>
<dbReference type="Proteomes" id="UP000240042">
    <property type="component" value="Unassembled WGS sequence"/>
</dbReference>
<dbReference type="RefSeq" id="WP_092317586.1">
    <property type="nucleotide sequence ID" value="NZ_FOKY01000001.1"/>
</dbReference>
<evidence type="ECO:0000313" key="3">
    <source>
        <dbReference type="Proteomes" id="UP000240042"/>
    </source>
</evidence>
<feature type="domain" description="PTS EIIA type-2" evidence="1">
    <location>
        <begin position="6"/>
        <end position="150"/>
    </location>
</feature>
<dbReference type="Pfam" id="PF00359">
    <property type="entry name" value="PTS_EIIA_2"/>
    <property type="match status" value="1"/>
</dbReference>
<dbReference type="GO" id="GO:0030295">
    <property type="term" value="F:protein kinase activator activity"/>
    <property type="evidence" value="ECO:0007669"/>
    <property type="project" value="TreeGrafter"/>
</dbReference>